<gene>
    <name evidence="2" type="ORF">UFOVP245_165</name>
</gene>
<dbReference type="EMBL" id="LR798287">
    <property type="protein sequence ID" value="CAB5221477.1"/>
    <property type="molecule type" value="Genomic_DNA"/>
</dbReference>
<reference evidence="2" key="1">
    <citation type="submission" date="2020-05" db="EMBL/GenBank/DDBJ databases">
        <authorList>
            <person name="Chiriac C."/>
            <person name="Salcher M."/>
            <person name="Ghai R."/>
            <person name="Kavagutti S V."/>
        </authorList>
    </citation>
    <scope>NUCLEOTIDE SEQUENCE</scope>
</reference>
<evidence type="ECO:0000256" key="1">
    <source>
        <dbReference type="SAM" id="Phobius"/>
    </source>
</evidence>
<sequence>MFGLTRIPMMIIGGMALISAFYGWLIVHDHNLRNEIISEFNQKQEELLHEKEKLFASQLEELQKRNDTLVSQTREKEIVVETKIITIEKEVITKDMSNEAPEYYKKLLKSMQKNFGDKK</sequence>
<keyword evidence="1" id="KW-0472">Membrane</keyword>
<keyword evidence="1" id="KW-1133">Transmembrane helix</keyword>
<name>A0A6J7WUQ0_9CAUD</name>
<proteinExistence type="predicted"/>
<feature type="transmembrane region" description="Helical" evidence="1">
    <location>
        <begin position="6"/>
        <end position="27"/>
    </location>
</feature>
<organism evidence="2">
    <name type="scientific">uncultured Caudovirales phage</name>
    <dbReference type="NCBI Taxonomy" id="2100421"/>
    <lineage>
        <taxon>Viruses</taxon>
        <taxon>Duplodnaviria</taxon>
        <taxon>Heunggongvirae</taxon>
        <taxon>Uroviricota</taxon>
        <taxon>Caudoviricetes</taxon>
        <taxon>Peduoviridae</taxon>
        <taxon>Maltschvirus</taxon>
        <taxon>Maltschvirus maltsch</taxon>
    </lineage>
</organism>
<protein>
    <submittedName>
        <fullName evidence="2">Uncharacterized protein</fullName>
    </submittedName>
</protein>
<evidence type="ECO:0000313" key="2">
    <source>
        <dbReference type="EMBL" id="CAB5221477.1"/>
    </source>
</evidence>
<accession>A0A6J7WUQ0</accession>
<keyword evidence="1" id="KW-0812">Transmembrane</keyword>